<dbReference type="EMBL" id="JABFRW010000196">
    <property type="protein sequence ID" value="NOT35442.1"/>
    <property type="molecule type" value="Genomic_DNA"/>
</dbReference>
<reference evidence="2 3" key="1">
    <citation type="submission" date="2020-04" db="EMBL/GenBank/DDBJ databases">
        <title>Metagenomic profiling of ammonia- and methane-oxidizing microorganisms in a Dutch drinking water treatment plant.</title>
        <authorList>
            <person name="Poghosyan L."/>
            <person name="Leucker S."/>
        </authorList>
    </citation>
    <scope>NUCLEOTIDE SEQUENCE [LARGE SCALE GENOMIC DNA]</scope>
    <source>
        <strain evidence="2">S-RSF-IL-03</strain>
    </source>
</reference>
<keyword evidence="1" id="KW-1133">Transmembrane helix</keyword>
<evidence type="ECO:0000313" key="3">
    <source>
        <dbReference type="Proteomes" id="UP000580839"/>
    </source>
</evidence>
<proteinExistence type="predicted"/>
<sequence length="111" mass="11926">MARAAASVASGSFDGVLRWGAWALALFAFASAFTNLGAPLRGGLRWALTFAAILLAGRAMGSGRRMPFFVYGVMALVLNPWRPFAMSVEMWRLALAASAIWLVADHLPGRK</sequence>
<keyword evidence="1" id="KW-0812">Transmembrane</keyword>
<comment type="caution">
    <text evidence="2">The sequence shown here is derived from an EMBL/GenBank/DDBJ whole genome shotgun (WGS) entry which is preliminary data.</text>
</comment>
<accession>A0A849SJ77</accession>
<evidence type="ECO:0000313" key="2">
    <source>
        <dbReference type="EMBL" id="NOT35442.1"/>
    </source>
</evidence>
<dbReference type="AlphaFoldDB" id="A0A849SJ77"/>
<gene>
    <name evidence="2" type="ORF">HOP12_14955</name>
</gene>
<protein>
    <submittedName>
        <fullName evidence="2">Uncharacterized protein</fullName>
    </submittedName>
</protein>
<evidence type="ECO:0000256" key="1">
    <source>
        <dbReference type="SAM" id="Phobius"/>
    </source>
</evidence>
<organism evidence="2 3">
    <name type="scientific">Eiseniibacteriota bacterium</name>
    <dbReference type="NCBI Taxonomy" id="2212470"/>
    <lineage>
        <taxon>Bacteria</taxon>
        <taxon>Candidatus Eiseniibacteriota</taxon>
    </lineage>
</organism>
<name>A0A849SJ77_UNCEI</name>
<dbReference type="Proteomes" id="UP000580839">
    <property type="component" value="Unassembled WGS sequence"/>
</dbReference>
<keyword evidence="1" id="KW-0472">Membrane</keyword>
<feature type="transmembrane region" description="Helical" evidence="1">
    <location>
        <begin position="44"/>
        <end position="61"/>
    </location>
</feature>
<feature type="transmembrane region" description="Helical" evidence="1">
    <location>
        <begin position="21"/>
        <end position="38"/>
    </location>
</feature>
<feature type="transmembrane region" description="Helical" evidence="1">
    <location>
        <begin position="90"/>
        <end position="107"/>
    </location>
</feature>